<dbReference type="InterPro" id="IPR050903">
    <property type="entry name" value="Bact_Chemotaxis_MeTrfase"/>
</dbReference>
<dbReference type="Gene3D" id="3.40.50.150">
    <property type="entry name" value="Vaccinia Virus protein VP39"/>
    <property type="match status" value="1"/>
</dbReference>
<comment type="caution">
    <text evidence="12">The sequence shown here is derived from an EMBL/GenBank/DDBJ whole genome shotgun (WGS) entry which is preliminary data.</text>
</comment>
<dbReference type="InterPro" id="IPR022641">
    <property type="entry name" value="CheR_N"/>
</dbReference>
<dbReference type="CDD" id="cd00130">
    <property type="entry name" value="PAS"/>
    <property type="match status" value="1"/>
</dbReference>
<dbReference type="Pfam" id="PF01339">
    <property type="entry name" value="CheB_methylest"/>
    <property type="match status" value="1"/>
</dbReference>
<protein>
    <recommendedName>
        <fullName evidence="2">protein-glutamate O-methyltransferase</fullName>
        <ecNumber evidence="2">2.1.1.80</ecNumber>
    </recommendedName>
</protein>
<dbReference type="SMART" id="SM00091">
    <property type="entry name" value="PAS"/>
    <property type="match status" value="2"/>
</dbReference>
<feature type="coiled-coil region" evidence="7">
    <location>
        <begin position="637"/>
        <end position="720"/>
    </location>
</feature>
<dbReference type="PRINTS" id="PR00996">
    <property type="entry name" value="CHERMTFRASE"/>
</dbReference>
<dbReference type="InterPro" id="IPR036804">
    <property type="entry name" value="CheR_N_sf"/>
</dbReference>
<evidence type="ECO:0000256" key="2">
    <source>
        <dbReference type="ARBA" id="ARBA00012534"/>
    </source>
</evidence>
<evidence type="ECO:0000256" key="5">
    <source>
        <dbReference type="ARBA" id="ARBA00022691"/>
    </source>
</evidence>
<dbReference type="Gene3D" id="3.30.450.20">
    <property type="entry name" value="PAS domain"/>
    <property type="match status" value="2"/>
</dbReference>
<feature type="active site" evidence="6">
    <location>
        <position position="134"/>
    </location>
</feature>
<dbReference type="RefSeq" id="WP_209659811.1">
    <property type="nucleotide sequence ID" value="NZ_JAGGLI010000007.1"/>
</dbReference>
<dbReference type="PANTHER" id="PTHR24422">
    <property type="entry name" value="CHEMOTAXIS PROTEIN METHYLTRANSFERASE"/>
    <property type="match status" value="1"/>
</dbReference>
<dbReference type="Proteomes" id="UP001314903">
    <property type="component" value="Unassembled WGS sequence"/>
</dbReference>
<feature type="domain" description="PAC" evidence="9">
    <location>
        <begin position="907"/>
        <end position="960"/>
    </location>
</feature>
<dbReference type="PROSITE" id="PS50122">
    <property type="entry name" value="CHEB"/>
    <property type="match status" value="1"/>
</dbReference>
<feature type="domain" description="PAS" evidence="8">
    <location>
        <begin position="831"/>
        <end position="903"/>
    </location>
</feature>
<keyword evidence="6" id="KW-0145">Chemotaxis</keyword>
<dbReference type="SUPFAM" id="SSF55785">
    <property type="entry name" value="PYP-like sensor domain (PAS domain)"/>
    <property type="match status" value="1"/>
</dbReference>
<dbReference type="Gene3D" id="1.10.155.10">
    <property type="entry name" value="Chemotaxis receptor methyltransferase CheR, N-terminal domain"/>
    <property type="match status" value="1"/>
</dbReference>
<dbReference type="Gene3D" id="3.40.50.180">
    <property type="entry name" value="Methylesterase CheB, C-terminal domain"/>
    <property type="match status" value="1"/>
</dbReference>
<keyword evidence="6 12" id="KW-0378">Hydrolase</keyword>
<dbReference type="SUPFAM" id="SSF47757">
    <property type="entry name" value="Chemotaxis receptor methyltransferase CheR, N-terminal domain"/>
    <property type="match status" value="1"/>
</dbReference>
<evidence type="ECO:0000256" key="7">
    <source>
        <dbReference type="SAM" id="Coils"/>
    </source>
</evidence>
<organism evidence="12 13">
    <name type="scientific">Acetoanaerobium pronyense</name>
    <dbReference type="NCBI Taxonomy" id="1482736"/>
    <lineage>
        <taxon>Bacteria</taxon>
        <taxon>Bacillati</taxon>
        <taxon>Bacillota</taxon>
        <taxon>Clostridia</taxon>
        <taxon>Peptostreptococcales</taxon>
        <taxon>Filifactoraceae</taxon>
        <taxon>Acetoanaerobium</taxon>
    </lineage>
</organism>
<dbReference type="InterPro" id="IPR000014">
    <property type="entry name" value="PAS"/>
</dbReference>
<dbReference type="Pfam" id="PF01739">
    <property type="entry name" value="CheR"/>
    <property type="match status" value="1"/>
</dbReference>
<dbReference type="PROSITE" id="PS50113">
    <property type="entry name" value="PAC"/>
    <property type="match status" value="2"/>
</dbReference>
<evidence type="ECO:0000256" key="4">
    <source>
        <dbReference type="ARBA" id="ARBA00022679"/>
    </source>
</evidence>
<sequence length="968" mass="110015">MNNSNSQYYVGIGASAGGLEALETLFKNMPLETGLIFIVIQHLSPDYKSFMRELLSKHTSIPVQVAEDGMVTSPNNIYLIPPQKNLSIFDGKLILESQSQNASLKLPIDIFFRSLAKDKGSHSIGIVLSGTGSDGSLGIKAIKEAGGITIAQDENTAKFDGMPRSAISTGLVDYVLSPEDISKELLSYTQANFFSDNFSTDSTFSVNMNGISKINMILRNHSGIDFSHYKESTISRRLERRIRVTRCTTLEKYIDFLNKSDKEKEVLKSELLIGVTSFFRDTEAFESISKNVLPNLDYSKNQIRVWTAACSTGEEAYSIAILISEYLEKNNINCDVKIFATDVDKKALEVAAYGYYLDNLLLDIDQSLVQKYFVKKNNGYIIKEKIRKMIVFANHNVLKDPTFSKLDFLTCRNLFIYFKSEKQQKVLENFYYSLLPNGFLFLGSSESIGEMSSALKTIDFKWKIFQKTGGYYPIDSKPSVIQKEDNILFKNTKLNSFNDYPPSVKIDRLLSSVLAVSMPPSIIIDSYDNIVHVINNVSSFLETQPGRFSKNLNSNMKKDLSIFVNNLLRKLKTNKHSGSSFETVSIIRSDDSLLTLKGYSLRVHDSNFFLVSFIKEKHVTSSKSELVDYKSDSNYLIKQLESELVFAKEGLQATIEELETSNEELQSSNEELIAANEELQSTNEELQSVNEELYTVNNEYQNKIEELSKLNSDLNNLIKNTSTGALYLDKNLCIRKVTPIVSQITNIRDSDIGRPISHLSFMENYEGILEDLNKVLDTLEGIEKEIIDSDNNTWLARLKPYRTEHNSIDGIILTFVNITTMKNQEKKLDKAQSRLSMALDAGNIAWWEYDVQSGNVVFSDKKATMLGYTVEEFPTYVYDVCDLIHPDDYDSTMKKMENHLLGITDSWDALYRIRRKDGGYSWYHDRGKISLWTKDKKPHKVIGTVTDVTHIKNLEIEMQEYKDEKRVD</sequence>
<dbReference type="EMBL" id="JAGGLI010000007">
    <property type="protein sequence ID" value="MBP2027098.1"/>
    <property type="molecule type" value="Genomic_DNA"/>
</dbReference>
<dbReference type="SUPFAM" id="SSF52738">
    <property type="entry name" value="Methylesterase CheB, C-terminal domain"/>
    <property type="match status" value="1"/>
</dbReference>
<keyword evidence="5" id="KW-0949">S-adenosyl-L-methionine</keyword>
<dbReference type="Pfam" id="PF13596">
    <property type="entry name" value="PAS_10"/>
    <property type="match status" value="1"/>
</dbReference>
<dbReference type="PROSITE" id="PS50112">
    <property type="entry name" value="PAS"/>
    <property type="match status" value="1"/>
</dbReference>
<evidence type="ECO:0000256" key="3">
    <source>
        <dbReference type="ARBA" id="ARBA00022603"/>
    </source>
</evidence>
<dbReference type="GO" id="GO:0008983">
    <property type="term" value="F:protein-glutamate O-methyltransferase activity"/>
    <property type="evidence" value="ECO:0007669"/>
    <property type="project" value="UniProtKB-EC"/>
</dbReference>
<comment type="catalytic activity">
    <reaction evidence="1">
        <text>L-glutamyl-[protein] + S-adenosyl-L-methionine = [protein]-L-glutamate 5-O-methyl ester + S-adenosyl-L-homocysteine</text>
        <dbReference type="Rhea" id="RHEA:24452"/>
        <dbReference type="Rhea" id="RHEA-COMP:10208"/>
        <dbReference type="Rhea" id="RHEA-COMP:10311"/>
        <dbReference type="ChEBI" id="CHEBI:29973"/>
        <dbReference type="ChEBI" id="CHEBI:57856"/>
        <dbReference type="ChEBI" id="CHEBI:59789"/>
        <dbReference type="ChEBI" id="CHEBI:82795"/>
        <dbReference type="EC" id="2.1.1.80"/>
    </reaction>
</comment>
<evidence type="ECO:0000259" key="8">
    <source>
        <dbReference type="PROSITE" id="PS50112"/>
    </source>
</evidence>
<proteinExistence type="predicted"/>
<dbReference type="EC" id="2.1.1.80" evidence="2"/>
<accession>A0ABS4KH70</accession>
<dbReference type="CDD" id="cd16434">
    <property type="entry name" value="CheB-CheR_fusion"/>
    <property type="match status" value="1"/>
</dbReference>
<dbReference type="SUPFAM" id="SSF53335">
    <property type="entry name" value="S-adenosyl-L-methionine-dependent methyltransferases"/>
    <property type="match status" value="1"/>
</dbReference>
<dbReference type="InterPro" id="IPR035965">
    <property type="entry name" value="PAS-like_dom_sf"/>
</dbReference>
<dbReference type="SMART" id="SM00138">
    <property type="entry name" value="MeTrc"/>
    <property type="match status" value="1"/>
</dbReference>
<feature type="active site" evidence="6">
    <location>
        <position position="15"/>
    </location>
</feature>
<dbReference type="Pfam" id="PF08447">
    <property type="entry name" value="PAS_3"/>
    <property type="match status" value="1"/>
</dbReference>
<gene>
    <name evidence="12" type="ORF">J2Z35_000892</name>
</gene>
<dbReference type="InterPro" id="IPR029063">
    <property type="entry name" value="SAM-dependent_MTases_sf"/>
</dbReference>
<evidence type="ECO:0000259" key="10">
    <source>
        <dbReference type="PROSITE" id="PS50122"/>
    </source>
</evidence>
<feature type="active site" evidence="6">
    <location>
        <position position="42"/>
    </location>
</feature>
<dbReference type="InterPro" id="IPR000700">
    <property type="entry name" value="PAS-assoc_C"/>
</dbReference>
<keyword evidence="4 12" id="KW-0808">Transferase</keyword>
<dbReference type="InterPro" id="IPR013655">
    <property type="entry name" value="PAS_fold_3"/>
</dbReference>
<evidence type="ECO:0000256" key="6">
    <source>
        <dbReference type="PROSITE-ProRule" id="PRU00050"/>
    </source>
</evidence>
<feature type="domain" description="PAC" evidence="9">
    <location>
        <begin position="780"/>
        <end position="830"/>
    </location>
</feature>
<evidence type="ECO:0000313" key="12">
    <source>
        <dbReference type="EMBL" id="MBP2027098.1"/>
    </source>
</evidence>
<dbReference type="GO" id="GO:0032259">
    <property type="term" value="P:methylation"/>
    <property type="evidence" value="ECO:0007669"/>
    <property type="project" value="UniProtKB-KW"/>
</dbReference>
<dbReference type="InterPro" id="IPR000673">
    <property type="entry name" value="Sig_transdc_resp-reg_Me-estase"/>
</dbReference>
<feature type="domain" description="CheR-type methyltransferase" evidence="11">
    <location>
        <begin position="199"/>
        <end position="478"/>
    </location>
</feature>
<evidence type="ECO:0000256" key="1">
    <source>
        <dbReference type="ARBA" id="ARBA00001541"/>
    </source>
</evidence>
<dbReference type="InterPro" id="IPR035909">
    <property type="entry name" value="CheB_C"/>
</dbReference>
<evidence type="ECO:0000259" key="11">
    <source>
        <dbReference type="PROSITE" id="PS50123"/>
    </source>
</evidence>
<dbReference type="PROSITE" id="PS50123">
    <property type="entry name" value="CHER"/>
    <property type="match status" value="1"/>
</dbReference>
<evidence type="ECO:0000313" key="13">
    <source>
        <dbReference type="Proteomes" id="UP001314903"/>
    </source>
</evidence>
<evidence type="ECO:0000259" key="9">
    <source>
        <dbReference type="PROSITE" id="PS50113"/>
    </source>
</evidence>
<dbReference type="GO" id="GO:0008984">
    <property type="term" value="F:protein-glutamate methylesterase activity"/>
    <property type="evidence" value="ECO:0007669"/>
    <property type="project" value="UniProtKB-EC"/>
</dbReference>
<dbReference type="InterPro" id="IPR022642">
    <property type="entry name" value="CheR_C"/>
</dbReference>
<name>A0ABS4KH70_9FIRM</name>
<dbReference type="InterPro" id="IPR000780">
    <property type="entry name" value="CheR_MeTrfase"/>
</dbReference>
<keyword evidence="13" id="KW-1185">Reference proteome</keyword>
<keyword evidence="3 12" id="KW-0489">Methyltransferase</keyword>
<dbReference type="Pfam" id="PF03705">
    <property type="entry name" value="CheR_N"/>
    <property type="match status" value="1"/>
</dbReference>
<reference evidence="12 13" key="1">
    <citation type="submission" date="2021-03" db="EMBL/GenBank/DDBJ databases">
        <title>Genomic Encyclopedia of Type Strains, Phase IV (KMG-IV): sequencing the most valuable type-strain genomes for metagenomic binning, comparative biology and taxonomic classification.</title>
        <authorList>
            <person name="Goeker M."/>
        </authorList>
    </citation>
    <scope>NUCLEOTIDE SEQUENCE [LARGE SCALE GENOMIC DNA]</scope>
    <source>
        <strain evidence="12 13">DSM 27512</strain>
    </source>
</reference>
<feature type="domain" description="CheB-type methylesterase" evidence="10">
    <location>
        <begin position="3"/>
        <end position="192"/>
    </location>
</feature>
<keyword evidence="7" id="KW-0175">Coiled coil</keyword>
<dbReference type="NCBIfam" id="TIGR00229">
    <property type="entry name" value="sensory_box"/>
    <property type="match status" value="1"/>
</dbReference>